<keyword evidence="1" id="KW-1133">Transmembrane helix</keyword>
<dbReference type="EMBL" id="CAESAH010000020">
    <property type="protein sequence ID" value="CAB4339047.1"/>
    <property type="molecule type" value="Genomic_DNA"/>
</dbReference>
<reference evidence="3" key="1">
    <citation type="submission" date="2020-05" db="EMBL/GenBank/DDBJ databases">
        <authorList>
            <person name="Chiriac C."/>
            <person name="Salcher M."/>
            <person name="Ghai R."/>
            <person name="Kavagutti S V."/>
        </authorList>
    </citation>
    <scope>NUCLEOTIDE SEQUENCE</scope>
</reference>
<evidence type="ECO:0000313" key="4">
    <source>
        <dbReference type="EMBL" id="CAB4824758.1"/>
    </source>
</evidence>
<sequence>MFGRVLGTTLAQVVRSIAYVLLPTSFISLLAWATAGSATGNTGDPLRAALWIWLAAHQVPFSLALPPAHIAGYLSYLPLGAVIFPILAIRSGLSRTIDRLDHDSSLVPLARTLFAVQYTLIAMLLSYFSSTTAVKPVWYLAPLFVLPITLITSATVGRRLTFAQAALYSSRAIALLLGIASIIFGISIFTNLHTVRTITTVLQPGIVGGVLLLLLNILYIPNAVVATLGYFSGTGFAVGSGTLVAPWSFHLNSIPAFPLLGALPTSKSLLSLFGIAVVILTGALLASWTIDLNTKILVQSQVICAIICAVIGFAGSGALLTDAMSAVGVSPWKFTLSITAELSIGAFLALYLPRLVKR</sequence>
<keyword evidence="1" id="KW-0812">Transmembrane</keyword>
<evidence type="ECO:0000313" key="3">
    <source>
        <dbReference type="EMBL" id="CAB4731297.1"/>
    </source>
</evidence>
<evidence type="ECO:0000256" key="1">
    <source>
        <dbReference type="SAM" id="Phobius"/>
    </source>
</evidence>
<accession>A0A6J6S9S9</accession>
<dbReference type="AlphaFoldDB" id="A0A6J6S9S9"/>
<feature type="transmembrane region" description="Helical" evidence="1">
    <location>
        <begin position="136"/>
        <end position="156"/>
    </location>
</feature>
<name>A0A6J6S9S9_9ZZZZ</name>
<keyword evidence="1" id="KW-0472">Membrane</keyword>
<feature type="transmembrane region" description="Helical" evidence="1">
    <location>
        <begin position="168"/>
        <end position="189"/>
    </location>
</feature>
<feature type="transmembrane region" description="Helical" evidence="1">
    <location>
        <begin position="16"/>
        <end position="34"/>
    </location>
</feature>
<dbReference type="EMBL" id="CAEZYO010000022">
    <property type="protein sequence ID" value="CAB4731297.1"/>
    <property type="molecule type" value="Genomic_DNA"/>
</dbReference>
<gene>
    <name evidence="3" type="ORF">UFOPK2731_00854</name>
    <name evidence="4" type="ORF">UFOPK3161_00808</name>
    <name evidence="2" type="ORF">UFOPK3962_00817</name>
    <name evidence="5" type="ORF">UFOPK4427_00796</name>
</gene>
<feature type="transmembrane region" description="Helical" evidence="1">
    <location>
        <begin position="201"/>
        <end position="220"/>
    </location>
</feature>
<organism evidence="3">
    <name type="scientific">freshwater metagenome</name>
    <dbReference type="NCBI Taxonomy" id="449393"/>
    <lineage>
        <taxon>unclassified sequences</taxon>
        <taxon>metagenomes</taxon>
        <taxon>ecological metagenomes</taxon>
    </lineage>
</organism>
<feature type="transmembrane region" description="Helical" evidence="1">
    <location>
        <begin position="302"/>
        <end position="320"/>
    </location>
</feature>
<feature type="transmembrane region" description="Helical" evidence="1">
    <location>
        <begin position="227"/>
        <end position="249"/>
    </location>
</feature>
<feature type="transmembrane region" description="Helical" evidence="1">
    <location>
        <begin position="269"/>
        <end position="290"/>
    </location>
</feature>
<proteinExistence type="predicted"/>
<dbReference type="EMBL" id="CAFBRY010000019">
    <property type="protein sequence ID" value="CAB5146081.1"/>
    <property type="molecule type" value="Genomic_DNA"/>
</dbReference>
<feature type="transmembrane region" description="Helical" evidence="1">
    <location>
        <begin position="109"/>
        <end position="130"/>
    </location>
</feature>
<feature type="transmembrane region" description="Helical" evidence="1">
    <location>
        <begin position="70"/>
        <end position="89"/>
    </location>
</feature>
<evidence type="ECO:0000313" key="2">
    <source>
        <dbReference type="EMBL" id="CAB4339047.1"/>
    </source>
</evidence>
<dbReference type="EMBL" id="CAFABC010000018">
    <property type="protein sequence ID" value="CAB4824758.1"/>
    <property type="molecule type" value="Genomic_DNA"/>
</dbReference>
<dbReference type="Pfam" id="PF19877">
    <property type="entry name" value="DUF6350"/>
    <property type="match status" value="1"/>
</dbReference>
<evidence type="ECO:0000313" key="5">
    <source>
        <dbReference type="EMBL" id="CAB5146081.1"/>
    </source>
</evidence>
<protein>
    <submittedName>
        <fullName evidence="3">Unannotated protein</fullName>
    </submittedName>
</protein>
<feature type="transmembrane region" description="Helical" evidence="1">
    <location>
        <begin position="332"/>
        <end position="352"/>
    </location>
</feature>
<dbReference type="InterPro" id="IPR045931">
    <property type="entry name" value="DUF6350"/>
</dbReference>